<protein>
    <submittedName>
        <fullName evidence="2">Signaling protein</fullName>
    </submittedName>
</protein>
<organism evidence="2">
    <name type="scientific">Clostridioides difficile</name>
    <name type="common">Peptoclostridium difficile</name>
    <dbReference type="NCBI Taxonomy" id="1496"/>
    <lineage>
        <taxon>Bacteria</taxon>
        <taxon>Bacillati</taxon>
        <taxon>Bacillota</taxon>
        <taxon>Clostridia</taxon>
        <taxon>Peptostreptococcales</taxon>
        <taxon>Peptostreptococcaceae</taxon>
        <taxon>Clostridioides</taxon>
    </lineage>
</organism>
<dbReference type="EMBL" id="UFWD01000001">
    <property type="protein sequence ID" value="SUY21733.1"/>
    <property type="molecule type" value="Genomic_DNA"/>
</dbReference>
<dbReference type="InterPro" id="IPR029787">
    <property type="entry name" value="Nucleotide_cyclase"/>
</dbReference>
<evidence type="ECO:0000313" key="2">
    <source>
        <dbReference type="EMBL" id="SUY21733.1"/>
    </source>
</evidence>
<dbReference type="InterPro" id="IPR000160">
    <property type="entry name" value="GGDEF_dom"/>
</dbReference>
<name>A0A381I6Q2_CLODI</name>
<gene>
    <name evidence="2" type="ORF">NCTC13307_00833</name>
</gene>
<dbReference type="Gene3D" id="3.30.70.270">
    <property type="match status" value="1"/>
</dbReference>
<dbReference type="SUPFAM" id="SSF55073">
    <property type="entry name" value="Nucleotide cyclase"/>
    <property type="match status" value="1"/>
</dbReference>
<feature type="domain" description="GGDEF" evidence="1">
    <location>
        <begin position="1"/>
        <end position="58"/>
    </location>
</feature>
<proteinExistence type="predicted"/>
<dbReference type="AlphaFoldDB" id="A0A381I6Q2"/>
<dbReference type="PROSITE" id="PS50887">
    <property type="entry name" value="GGDEF"/>
    <property type="match status" value="1"/>
</dbReference>
<accession>A0A381I6Q2</accession>
<dbReference type="InterPro" id="IPR043128">
    <property type="entry name" value="Rev_trsase/Diguanyl_cyclase"/>
</dbReference>
<evidence type="ECO:0000259" key="1">
    <source>
        <dbReference type="PROSITE" id="PS50887"/>
    </source>
</evidence>
<reference evidence="2" key="1">
    <citation type="submission" date="2018-06" db="EMBL/GenBank/DDBJ databases">
        <authorList>
            <consortium name="Pathogen Informatics"/>
            <person name="Doyle S."/>
        </authorList>
    </citation>
    <scope>NUCLEOTIDE SEQUENCE</scope>
    <source>
        <strain evidence="2">NCTC13307</strain>
    </source>
</reference>
<dbReference type="Pfam" id="PF00990">
    <property type="entry name" value="GGDEF"/>
    <property type="match status" value="1"/>
</dbReference>
<sequence length="58" mass="6707">MMYTIIFISLSCQMEKVLSISMGVVIAKPGQEYDELYQIADNALYDSKRQGRNRFKIV</sequence>